<dbReference type="AlphaFoldDB" id="A0A450V0I4"/>
<evidence type="ECO:0000256" key="1">
    <source>
        <dbReference type="PIRSR" id="PIRSR613078-1"/>
    </source>
</evidence>
<feature type="binding site" evidence="2">
    <location>
        <position position="60"/>
    </location>
    <ligand>
        <name>substrate</name>
    </ligand>
</feature>
<reference evidence="5" key="1">
    <citation type="submission" date="2019-02" db="EMBL/GenBank/DDBJ databases">
        <authorList>
            <person name="Gruber-Vodicka R. H."/>
            <person name="Seah K. B. B."/>
        </authorList>
    </citation>
    <scope>NUCLEOTIDE SEQUENCE</scope>
    <source>
        <strain evidence="5">BECK_SA2B12</strain>
        <strain evidence="3">BECK_SA2B15</strain>
        <strain evidence="4">BECK_SA2B20</strain>
    </source>
</reference>
<feature type="active site" description="Tele-phosphohistidine intermediate" evidence="1">
    <location>
        <position position="11"/>
    </location>
</feature>
<dbReference type="Pfam" id="PF00300">
    <property type="entry name" value="His_Phos_1"/>
    <property type="match status" value="1"/>
</dbReference>
<evidence type="ECO:0000256" key="2">
    <source>
        <dbReference type="PIRSR" id="PIRSR613078-2"/>
    </source>
</evidence>
<evidence type="ECO:0000313" key="5">
    <source>
        <dbReference type="EMBL" id="VFJ98318.1"/>
    </source>
</evidence>
<name>A0A450V0I4_9GAMM</name>
<dbReference type="PANTHER" id="PTHR47623">
    <property type="entry name" value="OS09G0287300 PROTEIN"/>
    <property type="match status" value="1"/>
</dbReference>
<gene>
    <name evidence="3" type="ORF">BECKH772A_GA0070896_1002214</name>
    <name evidence="4" type="ORF">BECKH772B_GA0070898_1002014</name>
    <name evidence="5" type="ORF">BECKH772C_GA0070978_1002014</name>
</gene>
<dbReference type="PANTHER" id="PTHR47623:SF1">
    <property type="entry name" value="OS09G0287300 PROTEIN"/>
    <property type="match status" value="1"/>
</dbReference>
<dbReference type="SUPFAM" id="SSF53254">
    <property type="entry name" value="Phosphoglycerate mutase-like"/>
    <property type="match status" value="1"/>
</dbReference>
<organism evidence="5">
    <name type="scientific">Candidatus Kentrum eta</name>
    <dbReference type="NCBI Taxonomy" id="2126337"/>
    <lineage>
        <taxon>Bacteria</taxon>
        <taxon>Pseudomonadati</taxon>
        <taxon>Pseudomonadota</taxon>
        <taxon>Gammaproteobacteria</taxon>
        <taxon>Candidatus Kentrum</taxon>
    </lineage>
</organism>
<proteinExistence type="predicted"/>
<feature type="binding site" evidence="2">
    <location>
        <begin position="10"/>
        <end position="17"/>
    </location>
    <ligand>
        <name>substrate</name>
    </ligand>
</feature>
<evidence type="ECO:0000313" key="4">
    <source>
        <dbReference type="EMBL" id="VFJ91685.1"/>
    </source>
</evidence>
<evidence type="ECO:0000313" key="3">
    <source>
        <dbReference type="EMBL" id="VFJ90528.1"/>
    </source>
</evidence>
<protein>
    <submittedName>
        <fullName evidence="5">Phosphohistidine phosphatase</fullName>
    </submittedName>
</protein>
<dbReference type="InterPro" id="IPR013078">
    <property type="entry name" value="His_Pase_superF_clade-1"/>
</dbReference>
<dbReference type="EMBL" id="CAADFG010000022">
    <property type="protein sequence ID" value="VFJ90528.1"/>
    <property type="molecule type" value="Genomic_DNA"/>
</dbReference>
<dbReference type="EMBL" id="CAADFJ010000020">
    <property type="protein sequence ID" value="VFJ98318.1"/>
    <property type="molecule type" value="Genomic_DNA"/>
</dbReference>
<feature type="active site" description="Proton donor/acceptor" evidence="1">
    <location>
        <position position="87"/>
    </location>
</feature>
<accession>A0A450V0I4</accession>
<sequence length="172" mass="18782">MNSRELLLLRHAKSDWNTGADSDYGRPLSKRGLRDAPRVGHWLDRQGLRPDLIIASLATRAGETARAVCKGLGIEGVPIHWEERVYEASLQTLLTVLGECPEQAPRVLLVGHNPGLERLLAYLCGPDIEASPDGKVLPTATLAHMGLPWDWRTLQPGSGRLIALTRPAAMDA</sequence>
<dbReference type="EMBL" id="CAADFI010000020">
    <property type="protein sequence ID" value="VFJ91685.1"/>
    <property type="molecule type" value="Genomic_DNA"/>
</dbReference>
<dbReference type="CDD" id="cd07067">
    <property type="entry name" value="HP_PGM_like"/>
    <property type="match status" value="1"/>
</dbReference>
<dbReference type="Gene3D" id="3.40.50.1240">
    <property type="entry name" value="Phosphoglycerate mutase-like"/>
    <property type="match status" value="1"/>
</dbReference>
<dbReference type="InterPro" id="IPR029033">
    <property type="entry name" value="His_PPase_superfam"/>
</dbReference>